<dbReference type="Gene3D" id="3.20.20.140">
    <property type="entry name" value="Metal-dependent hydrolases"/>
    <property type="match status" value="1"/>
</dbReference>
<name>A0A8S8X5M5_9PROT</name>
<keyword evidence="3" id="KW-1185">Reference proteome</keyword>
<dbReference type="InterPro" id="IPR051781">
    <property type="entry name" value="Metallo-dep_Hydrolase"/>
</dbReference>
<comment type="caution">
    <text evidence="2">The sequence shown here is derived from an EMBL/GenBank/DDBJ whole genome shotgun (WGS) entry which is preliminary data.</text>
</comment>
<dbReference type="InterPro" id="IPR006680">
    <property type="entry name" value="Amidohydro-rel"/>
</dbReference>
<evidence type="ECO:0000313" key="2">
    <source>
        <dbReference type="EMBL" id="GIL37868.1"/>
    </source>
</evidence>
<dbReference type="SUPFAM" id="SSF51556">
    <property type="entry name" value="Metallo-dependent hydrolases"/>
    <property type="match status" value="1"/>
</dbReference>
<dbReference type="Pfam" id="PF01979">
    <property type="entry name" value="Amidohydro_1"/>
    <property type="match status" value="1"/>
</dbReference>
<dbReference type="PANTHER" id="PTHR43135">
    <property type="entry name" value="ALPHA-D-RIBOSE 1-METHYLPHOSPHONATE 5-TRIPHOSPHATE DIPHOSPHATASE"/>
    <property type="match status" value="1"/>
</dbReference>
<protein>
    <recommendedName>
        <fullName evidence="1">Amidohydrolase-related domain-containing protein</fullName>
    </recommendedName>
</protein>
<reference evidence="2" key="1">
    <citation type="submission" date="2021-02" db="EMBL/GenBank/DDBJ databases">
        <title>Genome sequence of Rhodospirillales sp. strain TMPK1 isolated from soil.</title>
        <authorList>
            <person name="Nakai R."/>
            <person name="Kusada H."/>
            <person name="Tamaki H."/>
        </authorList>
    </citation>
    <scope>NUCLEOTIDE SEQUENCE</scope>
    <source>
        <strain evidence="2">TMPK1</strain>
    </source>
</reference>
<proteinExistence type="predicted"/>
<sequence length="248" mass="27221">MRFRTPFLCIVAAVPLVMLHGVVPRSVENVPSIAITDVSLFDADLRQMRRSMTVVLRGDRILAVGPDRETTVPAGAHRIDGRGKTLLPAFVSAHAADQDLLPLANLNPAELSRFIAVQKGWQIAIAPRLVQMEQELVDEQQDEPSFERLLTLVRKLHHAGVPIIVKADSSLRELELYEKAGVSRLDILYGATLGAARIMNRDDQRGSIQRGKLADLLLIDGAPDRHIADVHKVALVIKGGQITNPSVH</sequence>
<feature type="domain" description="Amidohydrolase-related" evidence="1">
    <location>
        <begin position="154"/>
        <end position="242"/>
    </location>
</feature>
<dbReference type="PANTHER" id="PTHR43135:SF3">
    <property type="entry name" value="ALPHA-D-RIBOSE 1-METHYLPHOSPHONATE 5-TRIPHOSPHATE DIPHOSPHATASE"/>
    <property type="match status" value="1"/>
</dbReference>
<dbReference type="AlphaFoldDB" id="A0A8S8X5M5"/>
<dbReference type="InterPro" id="IPR032466">
    <property type="entry name" value="Metal_Hydrolase"/>
</dbReference>
<dbReference type="Proteomes" id="UP000681075">
    <property type="component" value="Unassembled WGS sequence"/>
</dbReference>
<dbReference type="InterPro" id="IPR011059">
    <property type="entry name" value="Metal-dep_hydrolase_composite"/>
</dbReference>
<evidence type="ECO:0000259" key="1">
    <source>
        <dbReference type="Pfam" id="PF01979"/>
    </source>
</evidence>
<accession>A0A8S8X5M5</accession>
<gene>
    <name evidence="2" type="ORF">TMPK1_01050</name>
</gene>
<dbReference type="Gene3D" id="2.30.40.10">
    <property type="entry name" value="Urease, subunit C, domain 1"/>
    <property type="match status" value="2"/>
</dbReference>
<organism evidence="2 3">
    <name type="scientific">Roseiterribacter gracilis</name>
    <dbReference type="NCBI Taxonomy" id="2812848"/>
    <lineage>
        <taxon>Bacteria</taxon>
        <taxon>Pseudomonadati</taxon>
        <taxon>Pseudomonadota</taxon>
        <taxon>Alphaproteobacteria</taxon>
        <taxon>Rhodospirillales</taxon>
        <taxon>Roseiterribacteraceae</taxon>
        <taxon>Roseiterribacter</taxon>
    </lineage>
</organism>
<dbReference type="SUPFAM" id="SSF51338">
    <property type="entry name" value="Composite domain of metallo-dependent hydrolases"/>
    <property type="match status" value="1"/>
</dbReference>
<dbReference type="RefSeq" id="WP_420240768.1">
    <property type="nucleotide sequence ID" value="NZ_BOPV01000001.1"/>
</dbReference>
<evidence type="ECO:0000313" key="3">
    <source>
        <dbReference type="Proteomes" id="UP000681075"/>
    </source>
</evidence>
<dbReference type="EMBL" id="BOPV01000001">
    <property type="protein sequence ID" value="GIL37868.1"/>
    <property type="molecule type" value="Genomic_DNA"/>
</dbReference>
<dbReference type="GO" id="GO:0016810">
    <property type="term" value="F:hydrolase activity, acting on carbon-nitrogen (but not peptide) bonds"/>
    <property type="evidence" value="ECO:0007669"/>
    <property type="project" value="InterPro"/>
</dbReference>